<dbReference type="Proteomes" id="UP000178344">
    <property type="component" value="Unassembled WGS sequence"/>
</dbReference>
<evidence type="ECO:0000313" key="12">
    <source>
        <dbReference type="Proteomes" id="UP000178344"/>
    </source>
</evidence>
<dbReference type="GO" id="GO:0005524">
    <property type="term" value="F:ATP binding"/>
    <property type="evidence" value="ECO:0007669"/>
    <property type="project" value="UniProtKB-KW"/>
</dbReference>
<dbReference type="GO" id="GO:0016740">
    <property type="term" value="F:transferase activity"/>
    <property type="evidence" value="ECO:0007669"/>
    <property type="project" value="UniProtKB-KW"/>
</dbReference>
<reference evidence="11 12" key="1">
    <citation type="journal article" date="2016" name="Nat. Commun.">
        <title>Thousands of microbial genomes shed light on interconnected biogeochemical processes in an aquifer system.</title>
        <authorList>
            <person name="Anantharaman K."/>
            <person name="Brown C.T."/>
            <person name="Hug L.A."/>
            <person name="Sharon I."/>
            <person name="Castelle C.J."/>
            <person name="Probst A.J."/>
            <person name="Thomas B.C."/>
            <person name="Singh A."/>
            <person name="Wilkins M.J."/>
            <person name="Karaoz U."/>
            <person name="Brodie E.L."/>
            <person name="Williams K.H."/>
            <person name="Hubbard S.S."/>
            <person name="Banfield J.F."/>
        </authorList>
    </citation>
    <scope>NUCLEOTIDE SEQUENCE [LARGE SCALE GENOMIC DNA]</scope>
</reference>
<accession>A0A1F6CEG1</accession>
<proteinExistence type="inferred from homology"/>
<keyword evidence="6" id="KW-0479">Metal-binding</keyword>
<sequence length="150" mass="17318">MPATRSLEELRNLAHDFVATLEPGKEATLVALYGELGAGKTAFVKEVAFVLGVKETVTSPTFVLQKIYPLENKKFEWLIHIDAYRLERSEELKQLRWQEIVANPKNLIVLEWADRVEELLPRDAVRIRFRFVDETTREVTIEAGIRNHES</sequence>
<dbReference type="NCBIfam" id="TIGR00150">
    <property type="entry name" value="T6A_YjeE"/>
    <property type="match status" value="1"/>
</dbReference>
<dbReference type="GO" id="GO:0002949">
    <property type="term" value="P:tRNA threonylcarbamoyladenosine modification"/>
    <property type="evidence" value="ECO:0007669"/>
    <property type="project" value="InterPro"/>
</dbReference>
<dbReference type="InterPro" id="IPR003442">
    <property type="entry name" value="T6A_TsaE"/>
</dbReference>
<evidence type="ECO:0000256" key="4">
    <source>
        <dbReference type="ARBA" id="ARBA00022490"/>
    </source>
</evidence>
<keyword evidence="5" id="KW-0819">tRNA processing</keyword>
<dbReference type="GO" id="GO:0046872">
    <property type="term" value="F:metal ion binding"/>
    <property type="evidence" value="ECO:0007669"/>
    <property type="project" value="UniProtKB-KW"/>
</dbReference>
<gene>
    <name evidence="11" type="ORF">A2671_00665</name>
</gene>
<dbReference type="Pfam" id="PF02367">
    <property type="entry name" value="TsaE"/>
    <property type="match status" value="1"/>
</dbReference>
<keyword evidence="11" id="KW-0808">Transferase</keyword>
<evidence type="ECO:0000256" key="2">
    <source>
        <dbReference type="ARBA" id="ARBA00007599"/>
    </source>
</evidence>
<dbReference type="AlphaFoldDB" id="A0A1F6CEG1"/>
<keyword evidence="7" id="KW-0547">Nucleotide-binding</keyword>
<keyword evidence="9" id="KW-0460">Magnesium</keyword>
<evidence type="ECO:0000256" key="9">
    <source>
        <dbReference type="ARBA" id="ARBA00022842"/>
    </source>
</evidence>
<dbReference type="PANTHER" id="PTHR33540:SF2">
    <property type="entry name" value="TRNA THREONYLCARBAMOYLADENOSINE BIOSYNTHESIS PROTEIN TSAE"/>
    <property type="match status" value="1"/>
</dbReference>
<evidence type="ECO:0000256" key="1">
    <source>
        <dbReference type="ARBA" id="ARBA00004496"/>
    </source>
</evidence>
<dbReference type="InterPro" id="IPR027417">
    <property type="entry name" value="P-loop_NTPase"/>
</dbReference>
<dbReference type="SUPFAM" id="SSF52540">
    <property type="entry name" value="P-loop containing nucleoside triphosphate hydrolases"/>
    <property type="match status" value="1"/>
</dbReference>
<evidence type="ECO:0000256" key="3">
    <source>
        <dbReference type="ARBA" id="ARBA00019010"/>
    </source>
</evidence>
<evidence type="ECO:0000313" key="11">
    <source>
        <dbReference type="EMBL" id="OGG47548.1"/>
    </source>
</evidence>
<dbReference type="Gene3D" id="3.40.50.300">
    <property type="entry name" value="P-loop containing nucleotide triphosphate hydrolases"/>
    <property type="match status" value="1"/>
</dbReference>
<evidence type="ECO:0000256" key="8">
    <source>
        <dbReference type="ARBA" id="ARBA00022840"/>
    </source>
</evidence>
<keyword evidence="8" id="KW-0067">ATP-binding</keyword>
<protein>
    <recommendedName>
        <fullName evidence="3">tRNA threonylcarbamoyladenosine biosynthesis protein TsaE</fullName>
    </recommendedName>
    <alternativeName>
        <fullName evidence="10">t(6)A37 threonylcarbamoyladenosine biosynthesis protein TsaE</fullName>
    </alternativeName>
</protein>
<evidence type="ECO:0000256" key="10">
    <source>
        <dbReference type="ARBA" id="ARBA00032441"/>
    </source>
</evidence>
<evidence type="ECO:0000256" key="6">
    <source>
        <dbReference type="ARBA" id="ARBA00022723"/>
    </source>
</evidence>
<evidence type="ECO:0000256" key="7">
    <source>
        <dbReference type="ARBA" id="ARBA00022741"/>
    </source>
</evidence>
<dbReference type="PANTHER" id="PTHR33540">
    <property type="entry name" value="TRNA THREONYLCARBAMOYLADENOSINE BIOSYNTHESIS PROTEIN TSAE"/>
    <property type="match status" value="1"/>
</dbReference>
<comment type="subcellular location">
    <subcellularLocation>
        <location evidence="1">Cytoplasm</location>
    </subcellularLocation>
</comment>
<evidence type="ECO:0000256" key="5">
    <source>
        <dbReference type="ARBA" id="ARBA00022694"/>
    </source>
</evidence>
<dbReference type="EMBL" id="MFKQ01000007">
    <property type="protein sequence ID" value="OGG47548.1"/>
    <property type="molecule type" value="Genomic_DNA"/>
</dbReference>
<name>A0A1F6CEG1_9BACT</name>
<comment type="caution">
    <text evidence="11">The sequence shown here is derived from an EMBL/GenBank/DDBJ whole genome shotgun (WGS) entry which is preliminary data.</text>
</comment>
<comment type="similarity">
    <text evidence="2">Belongs to the TsaE family.</text>
</comment>
<organism evidence="11 12">
    <name type="scientific">Candidatus Kaiserbacteria bacterium RIFCSPHIGHO2_01_FULL_49_13</name>
    <dbReference type="NCBI Taxonomy" id="1798477"/>
    <lineage>
        <taxon>Bacteria</taxon>
        <taxon>Candidatus Kaiseribacteriota</taxon>
    </lineage>
</organism>
<dbReference type="GO" id="GO:0005737">
    <property type="term" value="C:cytoplasm"/>
    <property type="evidence" value="ECO:0007669"/>
    <property type="project" value="UniProtKB-SubCell"/>
</dbReference>
<keyword evidence="4" id="KW-0963">Cytoplasm</keyword>